<proteinExistence type="inferred from homology"/>
<name>A0A7Y3W4U6_9PROT</name>
<dbReference type="PANTHER" id="PTHR30069:SF40">
    <property type="entry name" value="TONB-DEPENDENT RECEPTOR NMB0964-RELATED"/>
    <property type="match status" value="1"/>
</dbReference>
<dbReference type="PROSITE" id="PS52016">
    <property type="entry name" value="TONB_DEPENDENT_REC_3"/>
    <property type="match status" value="1"/>
</dbReference>
<comment type="subcellular location">
    <subcellularLocation>
        <location evidence="1 9">Cell outer membrane</location>
        <topology evidence="1 9">Multi-pass membrane protein</topology>
    </subcellularLocation>
</comment>
<evidence type="ECO:0000256" key="7">
    <source>
        <dbReference type="ARBA" id="ARBA00023136"/>
    </source>
</evidence>
<evidence type="ECO:0000313" key="17">
    <source>
        <dbReference type="Proteomes" id="UP000536835"/>
    </source>
</evidence>
<dbReference type="AlphaFoldDB" id="A0A7Y3W4U6"/>
<dbReference type="Gene3D" id="2.40.170.20">
    <property type="entry name" value="TonB-dependent receptor, beta-barrel domain"/>
    <property type="match status" value="1"/>
</dbReference>
<dbReference type="InterPro" id="IPR036942">
    <property type="entry name" value="Beta-barrel_TonB_sf"/>
</dbReference>
<feature type="region of interest" description="Disordered" evidence="12">
    <location>
        <begin position="228"/>
        <end position="248"/>
    </location>
</feature>
<dbReference type="InterPro" id="IPR000531">
    <property type="entry name" value="Beta-barrel_TonB"/>
</dbReference>
<evidence type="ECO:0000259" key="14">
    <source>
        <dbReference type="Pfam" id="PF00593"/>
    </source>
</evidence>
<keyword evidence="3 9" id="KW-1134">Transmembrane beta strand</keyword>
<dbReference type="InterPro" id="IPR012910">
    <property type="entry name" value="Plug_dom"/>
</dbReference>
<protein>
    <submittedName>
        <fullName evidence="16">TonB-dependent receptor</fullName>
    </submittedName>
</protein>
<dbReference type="InterPro" id="IPR037066">
    <property type="entry name" value="Plug_dom_sf"/>
</dbReference>
<dbReference type="PANTHER" id="PTHR30069">
    <property type="entry name" value="TONB-DEPENDENT OUTER MEMBRANE RECEPTOR"/>
    <property type="match status" value="1"/>
</dbReference>
<evidence type="ECO:0000313" key="16">
    <source>
        <dbReference type="EMBL" id="NNU15848.1"/>
    </source>
</evidence>
<dbReference type="RefSeq" id="WP_173197615.1">
    <property type="nucleotide sequence ID" value="NZ_JABFCX010000002.1"/>
</dbReference>
<keyword evidence="2 9" id="KW-0813">Transport</keyword>
<feature type="short sequence motif" description="TonB box" evidence="10">
    <location>
        <begin position="34"/>
        <end position="40"/>
    </location>
</feature>
<dbReference type="GO" id="GO:0044718">
    <property type="term" value="P:siderophore transmembrane transport"/>
    <property type="evidence" value="ECO:0007669"/>
    <property type="project" value="TreeGrafter"/>
</dbReference>
<gene>
    <name evidence="16" type="ORF">HK107_05875</name>
</gene>
<evidence type="ECO:0000256" key="3">
    <source>
        <dbReference type="ARBA" id="ARBA00022452"/>
    </source>
</evidence>
<keyword evidence="16" id="KW-0675">Receptor</keyword>
<feature type="signal peptide" evidence="13">
    <location>
        <begin position="1"/>
        <end position="22"/>
    </location>
</feature>
<dbReference type="Pfam" id="PF00593">
    <property type="entry name" value="TonB_dep_Rec_b-barrel"/>
    <property type="match status" value="1"/>
</dbReference>
<evidence type="ECO:0000256" key="6">
    <source>
        <dbReference type="ARBA" id="ARBA00023077"/>
    </source>
</evidence>
<dbReference type="InterPro" id="IPR039426">
    <property type="entry name" value="TonB-dep_rcpt-like"/>
</dbReference>
<feature type="compositionally biased region" description="Acidic residues" evidence="12">
    <location>
        <begin position="300"/>
        <end position="315"/>
    </location>
</feature>
<reference evidence="16 17" key="1">
    <citation type="submission" date="2020-05" db="EMBL/GenBank/DDBJ databases">
        <title>Parvularcula mediterraneae sp. nov., isolated from polypropylene straw from shallow seawater of the seashore of Laganas in Zakynthos island, Greece.</title>
        <authorList>
            <person name="Szabo I."/>
            <person name="Al-Omari J."/>
            <person name="Rado J."/>
            <person name="Szerdahelyi G.S."/>
        </authorList>
    </citation>
    <scope>NUCLEOTIDE SEQUENCE [LARGE SCALE GENOMIC DNA]</scope>
    <source>
        <strain evidence="16 17">ZS-1/3</strain>
    </source>
</reference>
<dbReference type="Pfam" id="PF07715">
    <property type="entry name" value="Plug"/>
    <property type="match status" value="1"/>
</dbReference>
<dbReference type="GO" id="GO:0015344">
    <property type="term" value="F:siderophore uptake transmembrane transporter activity"/>
    <property type="evidence" value="ECO:0007669"/>
    <property type="project" value="TreeGrafter"/>
</dbReference>
<dbReference type="SUPFAM" id="SSF56935">
    <property type="entry name" value="Porins"/>
    <property type="match status" value="1"/>
</dbReference>
<keyword evidence="7 9" id="KW-0472">Membrane</keyword>
<organism evidence="16 17">
    <name type="scientific">Parvularcula mediterranea</name>
    <dbReference type="NCBI Taxonomy" id="2732508"/>
    <lineage>
        <taxon>Bacteria</taxon>
        <taxon>Pseudomonadati</taxon>
        <taxon>Pseudomonadota</taxon>
        <taxon>Alphaproteobacteria</taxon>
        <taxon>Parvularculales</taxon>
        <taxon>Parvularculaceae</taxon>
        <taxon>Parvularcula</taxon>
    </lineage>
</organism>
<feature type="chain" id="PRO_5031197575" evidence="13">
    <location>
        <begin position="23"/>
        <end position="741"/>
    </location>
</feature>
<evidence type="ECO:0000256" key="12">
    <source>
        <dbReference type="SAM" id="MobiDB-lite"/>
    </source>
</evidence>
<evidence type="ECO:0000256" key="2">
    <source>
        <dbReference type="ARBA" id="ARBA00022448"/>
    </source>
</evidence>
<evidence type="ECO:0000256" key="11">
    <source>
        <dbReference type="RuleBase" id="RU003357"/>
    </source>
</evidence>
<keyword evidence="6 10" id="KW-0798">TonB box</keyword>
<dbReference type="InterPro" id="IPR010916">
    <property type="entry name" value="TonB_box_CS"/>
</dbReference>
<evidence type="ECO:0000256" key="1">
    <source>
        <dbReference type="ARBA" id="ARBA00004571"/>
    </source>
</evidence>
<comment type="caution">
    <text evidence="16">The sequence shown here is derived from an EMBL/GenBank/DDBJ whole genome shotgun (WGS) entry which is preliminary data.</text>
</comment>
<evidence type="ECO:0000256" key="4">
    <source>
        <dbReference type="ARBA" id="ARBA00022692"/>
    </source>
</evidence>
<keyword evidence="4 9" id="KW-0812">Transmembrane</keyword>
<accession>A0A7Y3W4U6</accession>
<feature type="domain" description="TonB-dependent receptor plug" evidence="15">
    <location>
        <begin position="49"/>
        <end position="151"/>
    </location>
</feature>
<feature type="domain" description="TonB-dependent receptor-like beta-barrel" evidence="14">
    <location>
        <begin position="320"/>
        <end position="710"/>
    </location>
</feature>
<dbReference type="Proteomes" id="UP000536835">
    <property type="component" value="Unassembled WGS sequence"/>
</dbReference>
<keyword evidence="8 9" id="KW-0998">Cell outer membrane</keyword>
<evidence type="ECO:0000256" key="9">
    <source>
        <dbReference type="PROSITE-ProRule" id="PRU01360"/>
    </source>
</evidence>
<dbReference type="PROSITE" id="PS00430">
    <property type="entry name" value="TONB_DEPENDENT_REC_1"/>
    <property type="match status" value="1"/>
</dbReference>
<feature type="region of interest" description="Disordered" evidence="12">
    <location>
        <begin position="288"/>
        <end position="319"/>
    </location>
</feature>
<keyword evidence="17" id="KW-1185">Reference proteome</keyword>
<dbReference type="GO" id="GO:0009279">
    <property type="term" value="C:cell outer membrane"/>
    <property type="evidence" value="ECO:0007669"/>
    <property type="project" value="UniProtKB-SubCell"/>
</dbReference>
<keyword evidence="5 13" id="KW-0732">Signal</keyword>
<evidence type="ECO:0000259" key="15">
    <source>
        <dbReference type="Pfam" id="PF07715"/>
    </source>
</evidence>
<evidence type="ECO:0000256" key="5">
    <source>
        <dbReference type="ARBA" id="ARBA00022729"/>
    </source>
</evidence>
<sequence>MKRNLLRASCAILPLAIASAHANTGAAHDPDEDTIVVTATPLDKTAGELLAPVSVLDGDELRRQARESLGETLRREPGVSTTFFGPGASRPIIRGLGGDRVRTLTNGIGTIDAAAASPDHATPIEPALAETIEVVRGTGLLRYGSSAAGGVVNVLDGRIPQEVPEGGVDAAVSAGYSTVDEGTFVSGAVQAAIAKLGNHDLVISLQGSRRDADDYEIPGFAESEAFMEAEEEEEHDEGDEHGDEHGDEEAEGILENSFLETSTYAAGLSLVGDRSFLGFSVQQVSSEYGIPAGHGHGHGEEEEEHGDEHGEEEEGGVTLDLEQTRYDINGRLEFGGFIQAANLFAGYADYEHTEFEPDGEAGTVFSNEGYEIRIEAVQATIGGWSGASGIQLRSRDFSAVGEEAFVPETETEQFGIFTFQEVENGPLLLEAALRYEHNEQSRAPADEFLVIAGEPAIVEAIPVIEERTFDTFSGSAGARFQLSETVSVNAQLFRTERAPVTEELFSGGPHLATQSFDIGNQDLDIEEAVGLEFGLRFAGENASVRANIFRTDYDGFIYQRNTGLGGGAILAFEGEDDPEELEEFGELTVLQFDQADAIFTGFEIEASANLGTTGPISWSGDIVADYVEAKLDEADASGNAQLPQIPPFGVIAGIEADMAQLSLRAEVEHNAEADEVSRFELPTEAFTMTNLYADYQLTERVTLSVAGLNLTDEEARLHTSFLKDQVPLPGRNFRFSVQVSY</sequence>
<dbReference type="Gene3D" id="2.170.130.10">
    <property type="entry name" value="TonB-dependent receptor, plug domain"/>
    <property type="match status" value="1"/>
</dbReference>
<evidence type="ECO:0000256" key="13">
    <source>
        <dbReference type="SAM" id="SignalP"/>
    </source>
</evidence>
<evidence type="ECO:0000256" key="10">
    <source>
        <dbReference type="PROSITE-ProRule" id="PRU10143"/>
    </source>
</evidence>
<comment type="similarity">
    <text evidence="9 11">Belongs to the TonB-dependent receptor family.</text>
</comment>
<dbReference type="EMBL" id="JABFCX010000002">
    <property type="protein sequence ID" value="NNU15848.1"/>
    <property type="molecule type" value="Genomic_DNA"/>
</dbReference>
<evidence type="ECO:0000256" key="8">
    <source>
        <dbReference type="ARBA" id="ARBA00023237"/>
    </source>
</evidence>